<keyword evidence="9 19" id="KW-0808">Transferase</keyword>
<evidence type="ECO:0000256" key="9">
    <source>
        <dbReference type="ARBA" id="ARBA00022679"/>
    </source>
</evidence>
<evidence type="ECO:0000256" key="11">
    <source>
        <dbReference type="ARBA" id="ARBA00022842"/>
    </source>
</evidence>
<evidence type="ECO:0000313" key="20">
    <source>
        <dbReference type="EMBL" id="VEN75089.1"/>
    </source>
</evidence>
<dbReference type="GO" id="GO:0009236">
    <property type="term" value="P:cobalamin biosynthetic process"/>
    <property type="evidence" value="ECO:0007669"/>
    <property type="project" value="UniProtKB-UniRule"/>
</dbReference>
<evidence type="ECO:0000256" key="5">
    <source>
        <dbReference type="ARBA" id="ARBA00013200"/>
    </source>
</evidence>
<evidence type="ECO:0000256" key="2">
    <source>
        <dbReference type="ARBA" id="ARBA00004651"/>
    </source>
</evidence>
<evidence type="ECO:0000256" key="15">
    <source>
        <dbReference type="ARBA" id="ARBA00032605"/>
    </source>
</evidence>
<dbReference type="GO" id="GO:0008818">
    <property type="term" value="F:cobalamin 5'-phosphate synthase activity"/>
    <property type="evidence" value="ECO:0007669"/>
    <property type="project" value="UniProtKB-UniRule"/>
</dbReference>
<proteinExistence type="inferred from homology"/>
<gene>
    <name evidence="19 20" type="primary">cobS</name>
    <name evidence="20" type="ORF">EPICR_60076</name>
</gene>
<evidence type="ECO:0000256" key="4">
    <source>
        <dbReference type="ARBA" id="ARBA00010561"/>
    </source>
</evidence>
<name>A0A484HK08_9BACT</name>
<dbReference type="HAMAP" id="MF_00719">
    <property type="entry name" value="CobS"/>
    <property type="match status" value="1"/>
</dbReference>
<feature type="transmembrane region" description="Helical" evidence="19">
    <location>
        <begin position="178"/>
        <end position="211"/>
    </location>
</feature>
<dbReference type="AlphaFoldDB" id="A0A484HK08"/>
<dbReference type="UniPathway" id="UPA00148">
    <property type="reaction ID" value="UER00238"/>
</dbReference>
<feature type="transmembrane region" description="Helical" evidence="19">
    <location>
        <begin position="28"/>
        <end position="47"/>
    </location>
</feature>
<dbReference type="NCBIfam" id="TIGR00317">
    <property type="entry name" value="cobS"/>
    <property type="match status" value="1"/>
</dbReference>
<keyword evidence="8 19" id="KW-0169">Cobalamin biosynthesis</keyword>
<accession>A0A484HK08</accession>
<reference evidence="20" key="1">
    <citation type="submission" date="2019-01" db="EMBL/GenBank/DDBJ databases">
        <authorList>
            <consortium name="Genoscope - CEA"/>
            <person name="William W."/>
        </authorList>
    </citation>
    <scope>NUCLEOTIDE SEQUENCE</scope>
    <source>
        <strain evidence="20">CR-1</strain>
    </source>
</reference>
<keyword evidence="10 19" id="KW-0812">Transmembrane</keyword>
<evidence type="ECO:0000256" key="17">
    <source>
        <dbReference type="ARBA" id="ARBA00048623"/>
    </source>
</evidence>
<comment type="similarity">
    <text evidence="4 19">Belongs to the CobS family.</text>
</comment>
<comment type="pathway">
    <text evidence="3 19">Cofactor biosynthesis; adenosylcobalamin biosynthesis; adenosylcobalamin from cob(II)yrinate a,c-diamide: step 7/7.</text>
</comment>
<comment type="subcellular location">
    <subcellularLocation>
        <location evidence="2 19">Cell membrane</location>
        <topology evidence="2 19">Multi-pass membrane protein</topology>
    </subcellularLocation>
</comment>
<evidence type="ECO:0000256" key="3">
    <source>
        <dbReference type="ARBA" id="ARBA00004663"/>
    </source>
</evidence>
<dbReference type="EC" id="2.7.8.26" evidence="5 19"/>
<protein>
    <recommendedName>
        <fullName evidence="6 19">Adenosylcobinamide-GDP ribazoletransferase</fullName>
        <ecNumber evidence="5 19">2.7.8.26</ecNumber>
    </recommendedName>
    <alternativeName>
        <fullName evidence="16 19">Cobalamin synthase</fullName>
    </alternativeName>
    <alternativeName>
        <fullName evidence="15 19">Cobalamin-5'-phosphate synthase</fullName>
    </alternativeName>
</protein>
<keyword evidence="13 19" id="KW-0472">Membrane</keyword>
<dbReference type="Pfam" id="PF02654">
    <property type="entry name" value="CobS"/>
    <property type="match status" value="1"/>
</dbReference>
<feature type="transmembrane region" description="Helical" evidence="19">
    <location>
        <begin position="105"/>
        <end position="126"/>
    </location>
</feature>
<organism evidence="20">
    <name type="scientific">uncultured Desulfobacteraceae bacterium</name>
    <dbReference type="NCBI Taxonomy" id="218296"/>
    <lineage>
        <taxon>Bacteria</taxon>
        <taxon>Pseudomonadati</taxon>
        <taxon>Thermodesulfobacteriota</taxon>
        <taxon>Desulfobacteria</taxon>
        <taxon>Desulfobacterales</taxon>
        <taxon>Desulfobacteraceae</taxon>
        <taxon>environmental samples</taxon>
    </lineage>
</organism>
<dbReference type="GO" id="GO:0005886">
    <property type="term" value="C:plasma membrane"/>
    <property type="evidence" value="ECO:0007669"/>
    <property type="project" value="UniProtKB-SubCell"/>
</dbReference>
<sequence>MKGFFSAMRFLTVLPLPAGNPEDFEVGAMIPFFPLAGLVIGGITAVFDAGASFLWGRFVVSILDAALLAALTGALHIDGMGDTADGLFSRRSKERSLEIMKDSRMGAMGVTAIVLTLSVKWAAIAGMDSCRGLFILIIPALSRGSVLFAFRALDYGRTGGLGHDFFNPKLRLSSFGGLAVPAALAFFAGPAAAAILLSAFVLLTAAIIIYYQKRMGRATGDMMGAMIEASETGLFLAAAALA</sequence>
<dbReference type="EMBL" id="CAACVI010000049">
    <property type="protein sequence ID" value="VEN75089.1"/>
    <property type="molecule type" value="Genomic_DNA"/>
</dbReference>
<evidence type="ECO:0000256" key="12">
    <source>
        <dbReference type="ARBA" id="ARBA00022989"/>
    </source>
</evidence>
<evidence type="ECO:0000256" key="6">
    <source>
        <dbReference type="ARBA" id="ARBA00015850"/>
    </source>
</evidence>
<comment type="catalytic activity">
    <reaction evidence="18 19">
        <text>alpha-ribazole 5'-phosphate + adenosylcob(III)inamide-GDP = adenosylcob(III)alamin 5'-phosphate + GMP + H(+)</text>
        <dbReference type="Rhea" id="RHEA:23560"/>
        <dbReference type="ChEBI" id="CHEBI:15378"/>
        <dbReference type="ChEBI" id="CHEBI:57918"/>
        <dbReference type="ChEBI" id="CHEBI:58115"/>
        <dbReference type="ChEBI" id="CHEBI:60487"/>
        <dbReference type="ChEBI" id="CHEBI:60493"/>
        <dbReference type="EC" id="2.7.8.26"/>
    </reaction>
</comment>
<evidence type="ECO:0000256" key="7">
    <source>
        <dbReference type="ARBA" id="ARBA00022475"/>
    </source>
</evidence>
<evidence type="ECO:0000256" key="1">
    <source>
        <dbReference type="ARBA" id="ARBA00001946"/>
    </source>
</evidence>
<dbReference type="InterPro" id="IPR003805">
    <property type="entry name" value="CobS"/>
</dbReference>
<dbReference type="PANTHER" id="PTHR34148">
    <property type="entry name" value="ADENOSYLCOBINAMIDE-GDP RIBAZOLETRANSFERASE"/>
    <property type="match status" value="1"/>
</dbReference>
<feature type="transmembrane region" description="Helical" evidence="19">
    <location>
        <begin position="54"/>
        <end position="77"/>
    </location>
</feature>
<evidence type="ECO:0000256" key="19">
    <source>
        <dbReference type="HAMAP-Rule" id="MF_00719"/>
    </source>
</evidence>
<dbReference type="GO" id="GO:0051073">
    <property type="term" value="F:adenosylcobinamide-GDP ribazoletransferase activity"/>
    <property type="evidence" value="ECO:0007669"/>
    <property type="project" value="UniProtKB-UniRule"/>
</dbReference>
<evidence type="ECO:0000256" key="18">
    <source>
        <dbReference type="ARBA" id="ARBA00049504"/>
    </source>
</evidence>
<evidence type="ECO:0000256" key="13">
    <source>
        <dbReference type="ARBA" id="ARBA00023136"/>
    </source>
</evidence>
<dbReference type="PANTHER" id="PTHR34148:SF1">
    <property type="entry name" value="ADENOSYLCOBINAMIDE-GDP RIBAZOLETRANSFERASE"/>
    <property type="match status" value="1"/>
</dbReference>
<evidence type="ECO:0000256" key="14">
    <source>
        <dbReference type="ARBA" id="ARBA00025228"/>
    </source>
</evidence>
<comment type="catalytic activity">
    <reaction evidence="17 19">
        <text>alpha-ribazole + adenosylcob(III)inamide-GDP = adenosylcob(III)alamin + GMP + H(+)</text>
        <dbReference type="Rhea" id="RHEA:16049"/>
        <dbReference type="ChEBI" id="CHEBI:10329"/>
        <dbReference type="ChEBI" id="CHEBI:15378"/>
        <dbReference type="ChEBI" id="CHEBI:18408"/>
        <dbReference type="ChEBI" id="CHEBI:58115"/>
        <dbReference type="ChEBI" id="CHEBI:60487"/>
        <dbReference type="EC" id="2.7.8.26"/>
    </reaction>
</comment>
<evidence type="ECO:0000256" key="16">
    <source>
        <dbReference type="ARBA" id="ARBA00032853"/>
    </source>
</evidence>
<comment type="cofactor">
    <cofactor evidence="1 19">
        <name>Mg(2+)</name>
        <dbReference type="ChEBI" id="CHEBI:18420"/>
    </cofactor>
</comment>
<feature type="transmembrane region" description="Helical" evidence="19">
    <location>
        <begin position="133"/>
        <end position="153"/>
    </location>
</feature>
<keyword evidence="7 19" id="KW-1003">Cell membrane</keyword>
<evidence type="ECO:0000256" key="8">
    <source>
        <dbReference type="ARBA" id="ARBA00022573"/>
    </source>
</evidence>
<evidence type="ECO:0000256" key="10">
    <source>
        <dbReference type="ARBA" id="ARBA00022692"/>
    </source>
</evidence>
<keyword evidence="11 19" id="KW-0460">Magnesium</keyword>
<comment type="function">
    <text evidence="14 19">Joins adenosylcobinamide-GDP and alpha-ribazole to generate adenosylcobalamin (Ado-cobalamin). Also synthesizes adenosylcobalamin 5'-phosphate from adenosylcobinamide-GDP and alpha-ribazole 5'-phosphate.</text>
</comment>
<keyword evidence="12 19" id="KW-1133">Transmembrane helix</keyword>